<dbReference type="AlphaFoldDB" id="A0A147KCG5"/>
<evidence type="ECO:0008006" key="4">
    <source>
        <dbReference type="Google" id="ProtNLM"/>
    </source>
</evidence>
<dbReference type="PIRSF" id="PIRSF012509">
    <property type="entry name" value="CamS"/>
    <property type="match status" value="1"/>
</dbReference>
<dbReference type="OrthoDB" id="9795361at2"/>
<feature type="region of interest" description="Disordered" evidence="1">
    <location>
        <begin position="117"/>
        <end position="138"/>
    </location>
</feature>
<evidence type="ECO:0000256" key="1">
    <source>
        <dbReference type="SAM" id="MobiDB-lite"/>
    </source>
</evidence>
<dbReference type="RefSeq" id="WP_059350037.1">
    <property type="nucleotide sequence ID" value="NZ_LDYG01000002.1"/>
</dbReference>
<comment type="caution">
    <text evidence="2">The sequence shown here is derived from an EMBL/GenBank/DDBJ whole genome shotgun (WGS) entry which is preliminary data.</text>
</comment>
<organism evidence="2 3">
    <name type="scientific">Bacillus coahuilensis p1.1.43</name>
    <dbReference type="NCBI Taxonomy" id="1150625"/>
    <lineage>
        <taxon>Bacteria</taxon>
        <taxon>Bacillati</taxon>
        <taxon>Bacillota</taxon>
        <taxon>Bacilli</taxon>
        <taxon>Bacillales</taxon>
        <taxon>Bacillaceae</taxon>
        <taxon>Bacillus</taxon>
    </lineage>
</organism>
<dbReference type="CDD" id="cd13441">
    <property type="entry name" value="CamS_repeat_1"/>
    <property type="match status" value="1"/>
</dbReference>
<dbReference type="PROSITE" id="PS51257">
    <property type="entry name" value="PROKAR_LIPOPROTEIN"/>
    <property type="match status" value="1"/>
</dbReference>
<gene>
    <name evidence="2" type="ORF">Q75_00985</name>
</gene>
<accession>A0A147KCG5</accession>
<dbReference type="STRING" id="1150625.Q75_00985"/>
<dbReference type="Pfam" id="PF07537">
    <property type="entry name" value="CamS"/>
    <property type="match status" value="1"/>
</dbReference>
<dbReference type="InterPro" id="IPR011426">
    <property type="entry name" value="CamS"/>
</dbReference>
<proteinExistence type="predicted"/>
<dbReference type="Gene3D" id="3.10.570.10">
    <property type="entry name" value="sex pheromone staph- cam373 precursor domain"/>
    <property type="match status" value="1"/>
</dbReference>
<evidence type="ECO:0000313" key="2">
    <source>
        <dbReference type="EMBL" id="KUP09236.1"/>
    </source>
</evidence>
<dbReference type="PATRIC" id="fig|1150625.3.peg.203"/>
<dbReference type="EMBL" id="LDYG01000002">
    <property type="protein sequence ID" value="KUP09236.1"/>
    <property type="molecule type" value="Genomic_DNA"/>
</dbReference>
<keyword evidence="3" id="KW-1185">Reference proteome</keyword>
<reference evidence="2 3" key="1">
    <citation type="journal article" date="2016" name="Front. Microbiol.">
        <title>Microevolution Analysis of Bacillus coahuilensis Unveils Differences in Phosphorus Acquisition Strategies and Their Regulation.</title>
        <authorList>
            <person name="Gomez-Lunar Z."/>
            <person name="Hernandez-Gonzalez I."/>
            <person name="Rodriguez-Torres M.D."/>
            <person name="Souza V."/>
            <person name="Olmedo-Alvarez G."/>
        </authorList>
    </citation>
    <scope>NUCLEOTIDE SEQUENCE [LARGE SCALE GENOMIC DNA]</scope>
    <source>
        <strain evidence="3">p1.1.43</strain>
    </source>
</reference>
<name>A0A147KCG5_9BACI</name>
<dbReference type="Proteomes" id="UP000074108">
    <property type="component" value="Unassembled WGS sequence"/>
</dbReference>
<protein>
    <recommendedName>
        <fullName evidence="4">Calcium ABC transporter ATPase</fullName>
    </recommendedName>
</protein>
<evidence type="ECO:0000313" key="3">
    <source>
        <dbReference type="Proteomes" id="UP000074108"/>
    </source>
</evidence>
<sequence length="388" mass="44220">MKKWFVTLLGVGIFLGGCAPTIQKQDQVVDEGAEEQTQTGIIPSFQVSEEYYRVLLPYEPSASRGAVVQNINNTLNIEEFETGLMRLSQEFYSTEDYYFREGQLLDSDTISSWLGRQSSEDEEGTLKLNPEIAPGPDQEERPDFIKRHEDSPLYLSHIIEQNYLIKSRDDTVKLGGISIGLALNSVYYYRDSTYTYFEYAIPESEIIEQGKKMAEKVVSTLRTQYADAADVPIFVALYVQGEKSSTVPGNYFASSFADSGKGISKWNDVEEKHYAFNISSEANELYREDVQYFNNFKDEIENYFPNYNGVVGTGFYRDGQLSKLKIDIPIQFYGKAELVGFAQYVTGTIMDQFPDFFNIEVNVTSVNGQEILFIREPGDKEPFVHIYE</sequence>
<dbReference type="CDD" id="cd13440">
    <property type="entry name" value="CamS_repeat_2"/>
    <property type="match status" value="1"/>
</dbReference>